<sequence length="1028" mass="109298">MRSPFASPAGKQSGHISPVAAALLALAAAGPPAALVGLLAVPGEAAAQATQGIITGVVVAEGTQRPLPDAQVSVEGTTNGAATDANGRFRVAGLTGTEVRLTVRRIGYQPATVTARVGATDVRVTLRERALELSQVVVTGTAGVQERRAIGNAVSTVNVAEVTATQPVRNFSDLLTGRASGVSVIGSSGQVGTGSRIRVRGASSLSLANDPLIYVDGIRVDNAQASGPTNQAFGSASVSRWNDFDPDDIESIEVIKGPAAATLYGTEASNGVIQIITKKGAAGRPGWNFTVRQGSSWLPGWKDGYGYVNYGTVPRAGSTTALDTVSITIAQLNDSLNAHFGHDIFRAGRQQDYQANVSGGTAALRYYVGLNREEATGVERANRLQRTNFRANVSASPSRTVDVTASSAFVTGRTYLPYESGGGGATWATYFSSPSFLYSGRNANNAQLGFRSGPPDIYYAAYNIFQDADRFTSSLQVTNRPASWLDHRLILGIDRLVEDNQTQAPRNETLFATYAAFSEVGGTTQGSLAVGTRNVANVTADYAFNAKYTIASGLAGVTSAGGQYYGRRTRGRAMSATGFPASGILALSAAAVQRLDGDSLFDNNTLGGFVQQQLIWNDRLFVTGAVRRDDNSAFGTDYPAVTYPKVSASYVVSEEPALSIPKAFSTLRLRGAYGGSGLQPGAFDAIRTYTASGGFLTPSNVGNTELGPEKSTELELGLDGGLLDDRYGFELTYYAGTTRDAILSRQAPPSIGFPGFQLFNAGRVDRDGFEWVLRAQPIRSRLVTLDLGLNGSANKYEIKSLGPAQTVSLTSNVQHVVGYAPGAWWDRRIVSADYNATTKRATNLRCDDGKGGSTDCATAPRVFLGNTVPTKEGSFTAGLSFLENWRVNAFFDYRGGYKKLDGNLRVRCGAFALCRDLYYPDEVQDKVLLAAEQAGTAYTFHLIRDANFTRFRELSVTYTFPRALAQRFGGTNAGITVAGRNLALWTDYTGLEPEASFNGGSRGGQFGQWEQNVLPQTRSVVATLNFSF</sequence>
<protein>
    <submittedName>
        <fullName evidence="14">SusC/RagA family TonB-linked outer membrane protein</fullName>
    </submittedName>
</protein>
<dbReference type="InterPro" id="IPR012910">
    <property type="entry name" value="Plug_dom"/>
</dbReference>
<keyword evidence="9 10" id="KW-0998">Cell outer membrane</keyword>
<dbReference type="SUPFAM" id="SSF56935">
    <property type="entry name" value="Porins"/>
    <property type="match status" value="1"/>
</dbReference>
<dbReference type="Gene3D" id="2.170.130.10">
    <property type="entry name" value="TonB-dependent receptor, plug domain"/>
    <property type="match status" value="1"/>
</dbReference>
<evidence type="ECO:0000256" key="2">
    <source>
        <dbReference type="ARBA" id="ARBA00022448"/>
    </source>
</evidence>
<evidence type="ECO:0000313" key="14">
    <source>
        <dbReference type="EMBL" id="GLC27950.1"/>
    </source>
</evidence>
<organism evidence="14 15">
    <name type="scientific">Roseisolibacter agri</name>
    <dbReference type="NCBI Taxonomy" id="2014610"/>
    <lineage>
        <taxon>Bacteria</taxon>
        <taxon>Pseudomonadati</taxon>
        <taxon>Gemmatimonadota</taxon>
        <taxon>Gemmatimonadia</taxon>
        <taxon>Gemmatimonadales</taxon>
        <taxon>Gemmatimonadaceae</taxon>
        <taxon>Roseisolibacter</taxon>
    </lineage>
</organism>
<evidence type="ECO:0000256" key="8">
    <source>
        <dbReference type="ARBA" id="ARBA00023170"/>
    </source>
</evidence>
<dbReference type="Pfam" id="PF13715">
    <property type="entry name" value="CarbopepD_reg_2"/>
    <property type="match status" value="1"/>
</dbReference>
<evidence type="ECO:0000256" key="11">
    <source>
        <dbReference type="RuleBase" id="RU003357"/>
    </source>
</evidence>
<evidence type="ECO:0000259" key="13">
    <source>
        <dbReference type="Pfam" id="PF07715"/>
    </source>
</evidence>
<evidence type="ECO:0000256" key="5">
    <source>
        <dbReference type="ARBA" id="ARBA00022729"/>
    </source>
</evidence>
<evidence type="ECO:0000256" key="1">
    <source>
        <dbReference type="ARBA" id="ARBA00004571"/>
    </source>
</evidence>
<dbReference type="PANTHER" id="PTHR30069">
    <property type="entry name" value="TONB-DEPENDENT OUTER MEMBRANE RECEPTOR"/>
    <property type="match status" value="1"/>
</dbReference>
<feature type="domain" description="TonB-dependent receptor-like beta-barrel" evidence="12">
    <location>
        <begin position="427"/>
        <end position="962"/>
    </location>
</feature>
<dbReference type="Gene3D" id="2.40.170.20">
    <property type="entry name" value="TonB-dependent receptor, beta-barrel domain"/>
    <property type="match status" value="1"/>
</dbReference>
<keyword evidence="2 10" id="KW-0813">Transport</keyword>
<dbReference type="NCBIfam" id="TIGR04056">
    <property type="entry name" value="OMP_RagA_SusC"/>
    <property type="match status" value="1"/>
</dbReference>
<evidence type="ECO:0000313" key="15">
    <source>
        <dbReference type="Proteomes" id="UP001161325"/>
    </source>
</evidence>
<name>A0AA37Q7F5_9BACT</name>
<comment type="caution">
    <text evidence="14">The sequence shown here is derived from an EMBL/GenBank/DDBJ whole genome shotgun (WGS) entry which is preliminary data.</text>
</comment>
<keyword evidence="15" id="KW-1185">Reference proteome</keyword>
<dbReference type="PANTHER" id="PTHR30069:SF29">
    <property type="entry name" value="HEMOGLOBIN AND HEMOGLOBIN-HAPTOGLOBIN-BINDING PROTEIN 1-RELATED"/>
    <property type="match status" value="1"/>
</dbReference>
<dbReference type="InterPro" id="IPR000531">
    <property type="entry name" value="Beta-barrel_TonB"/>
</dbReference>
<evidence type="ECO:0000256" key="3">
    <source>
        <dbReference type="ARBA" id="ARBA00022452"/>
    </source>
</evidence>
<reference evidence="14" key="1">
    <citation type="submission" date="2022-08" db="EMBL/GenBank/DDBJ databases">
        <title>Draft genome sequencing of Roseisolibacter agri AW1220.</title>
        <authorList>
            <person name="Tobiishi Y."/>
            <person name="Tonouchi A."/>
        </authorList>
    </citation>
    <scope>NUCLEOTIDE SEQUENCE</scope>
    <source>
        <strain evidence="14">AW1220</strain>
    </source>
</reference>
<feature type="domain" description="TonB-dependent receptor plug" evidence="13">
    <location>
        <begin position="149"/>
        <end position="272"/>
    </location>
</feature>
<gene>
    <name evidence="14" type="ORF">rosag_44630</name>
</gene>
<keyword evidence="4 10" id="KW-0812">Transmembrane</keyword>
<dbReference type="GO" id="GO:0044718">
    <property type="term" value="P:siderophore transmembrane transport"/>
    <property type="evidence" value="ECO:0007669"/>
    <property type="project" value="TreeGrafter"/>
</dbReference>
<keyword evidence="8" id="KW-0675">Receptor</keyword>
<comment type="subcellular location">
    <subcellularLocation>
        <location evidence="1 10">Cell outer membrane</location>
        <topology evidence="1 10">Multi-pass membrane protein</topology>
    </subcellularLocation>
</comment>
<proteinExistence type="inferred from homology"/>
<dbReference type="Pfam" id="PF00593">
    <property type="entry name" value="TonB_dep_Rec_b-barrel"/>
    <property type="match status" value="1"/>
</dbReference>
<keyword evidence="7 10" id="KW-0472">Membrane</keyword>
<keyword evidence="5" id="KW-0732">Signal</keyword>
<dbReference type="EMBL" id="BRXS01000007">
    <property type="protein sequence ID" value="GLC27950.1"/>
    <property type="molecule type" value="Genomic_DNA"/>
</dbReference>
<comment type="similarity">
    <text evidence="10 11">Belongs to the TonB-dependent receptor family.</text>
</comment>
<evidence type="ECO:0000259" key="12">
    <source>
        <dbReference type="Pfam" id="PF00593"/>
    </source>
</evidence>
<evidence type="ECO:0000256" key="4">
    <source>
        <dbReference type="ARBA" id="ARBA00022692"/>
    </source>
</evidence>
<dbReference type="AlphaFoldDB" id="A0AA37Q7F5"/>
<evidence type="ECO:0000256" key="10">
    <source>
        <dbReference type="PROSITE-ProRule" id="PRU01360"/>
    </source>
</evidence>
<dbReference type="InterPro" id="IPR039426">
    <property type="entry name" value="TonB-dep_rcpt-like"/>
</dbReference>
<dbReference type="InterPro" id="IPR036942">
    <property type="entry name" value="Beta-barrel_TonB_sf"/>
</dbReference>
<keyword evidence="3 10" id="KW-1134">Transmembrane beta strand</keyword>
<dbReference type="PROSITE" id="PS52016">
    <property type="entry name" value="TONB_DEPENDENT_REC_3"/>
    <property type="match status" value="1"/>
</dbReference>
<evidence type="ECO:0000256" key="9">
    <source>
        <dbReference type="ARBA" id="ARBA00023237"/>
    </source>
</evidence>
<dbReference type="SUPFAM" id="SSF49464">
    <property type="entry name" value="Carboxypeptidase regulatory domain-like"/>
    <property type="match status" value="1"/>
</dbReference>
<accession>A0AA37Q7F5</accession>
<evidence type="ECO:0000256" key="7">
    <source>
        <dbReference type="ARBA" id="ARBA00023136"/>
    </source>
</evidence>
<evidence type="ECO:0000256" key="6">
    <source>
        <dbReference type="ARBA" id="ARBA00023077"/>
    </source>
</evidence>
<dbReference type="Proteomes" id="UP001161325">
    <property type="component" value="Unassembled WGS sequence"/>
</dbReference>
<dbReference type="Pfam" id="PF07715">
    <property type="entry name" value="Plug"/>
    <property type="match status" value="1"/>
</dbReference>
<dbReference type="GO" id="GO:0015344">
    <property type="term" value="F:siderophore uptake transmembrane transporter activity"/>
    <property type="evidence" value="ECO:0007669"/>
    <property type="project" value="TreeGrafter"/>
</dbReference>
<dbReference type="InterPro" id="IPR008969">
    <property type="entry name" value="CarboxyPept-like_regulatory"/>
</dbReference>
<dbReference type="InterPro" id="IPR037066">
    <property type="entry name" value="Plug_dom_sf"/>
</dbReference>
<dbReference type="InterPro" id="IPR023996">
    <property type="entry name" value="TonB-dep_OMP_SusC/RagA"/>
</dbReference>
<dbReference type="Gene3D" id="2.60.40.1120">
    <property type="entry name" value="Carboxypeptidase-like, regulatory domain"/>
    <property type="match status" value="1"/>
</dbReference>
<keyword evidence="6 11" id="KW-0798">TonB box</keyword>
<dbReference type="GO" id="GO:0009279">
    <property type="term" value="C:cell outer membrane"/>
    <property type="evidence" value="ECO:0007669"/>
    <property type="project" value="UniProtKB-SubCell"/>
</dbReference>
<dbReference type="RefSeq" id="WP_284352377.1">
    <property type="nucleotide sequence ID" value="NZ_BRXS01000007.1"/>
</dbReference>